<feature type="domain" description="Luciferase-like" evidence="2">
    <location>
        <begin position="16"/>
        <end position="306"/>
    </location>
</feature>
<dbReference type="PANTHER" id="PTHR43244">
    <property type="match status" value="1"/>
</dbReference>
<dbReference type="PANTHER" id="PTHR43244:SF1">
    <property type="entry name" value="5,10-METHYLENETETRAHYDROMETHANOPTERIN REDUCTASE"/>
    <property type="match status" value="1"/>
</dbReference>
<evidence type="ECO:0000256" key="1">
    <source>
        <dbReference type="ARBA" id="ARBA00023002"/>
    </source>
</evidence>
<dbReference type="RefSeq" id="WP_166397777.1">
    <property type="nucleotide sequence ID" value="NZ_CP045121.1"/>
</dbReference>
<organism evidence="3 4">
    <name type="scientific">Rubrobacter marinus</name>
    <dbReference type="NCBI Taxonomy" id="2653852"/>
    <lineage>
        <taxon>Bacteria</taxon>
        <taxon>Bacillati</taxon>
        <taxon>Actinomycetota</taxon>
        <taxon>Rubrobacteria</taxon>
        <taxon>Rubrobacterales</taxon>
        <taxon>Rubrobacteraceae</taxon>
        <taxon>Rubrobacter</taxon>
    </lineage>
</organism>
<keyword evidence="1" id="KW-0560">Oxidoreductase</keyword>
<name>A0A6G8Q0U9_9ACTN</name>
<dbReference type="Pfam" id="PF00296">
    <property type="entry name" value="Bac_luciferase"/>
    <property type="match status" value="1"/>
</dbReference>
<dbReference type="InterPro" id="IPR050564">
    <property type="entry name" value="F420-G6PD/mer"/>
</dbReference>
<reference evidence="3 4" key="1">
    <citation type="submission" date="2019-10" db="EMBL/GenBank/DDBJ databases">
        <title>Rubrobacter sp nov SCSIO 52915 isolated from a deep-sea sediment in the South China Sea.</title>
        <authorList>
            <person name="Chen R.W."/>
        </authorList>
    </citation>
    <scope>NUCLEOTIDE SEQUENCE [LARGE SCALE GENOMIC DNA]</scope>
    <source>
        <strain evidence="3 4">SCSIO 52915</strain>
    </source>
</reference>
<dbReference type="Gene3D" id="3.20.20.30">
    <property type="entry name" value="Luciferase-like domain"/>
    <property type="match status" value="1"/>
</dbReference>
<dbReference type="GO" id="GO:0016705">
    <property type="term" value="F:oxidoreductase activity, acting on paired donors, with incorporation or reduction of molecular oxygen"/>
    <property type="evidence" value="ECO:0007669"/>
    <property type="project" value="InterPro"/>
</dbReference>
<evidence type="ECO:0000259" key="2">
    <source>
        <dbReference type="Pfam" id="PF00296"/>
    </source>
</evidence>
<keyword evidence="4" id="KW-1185">Reference proteome</keyword>
<protein>
    <submittedName>
        <fullName evidence="3">LLM class flavin-dependent oxidoreductase</fullName>
    </submittedName>
</protein>
<evidence type="ECO:0000313" key="3">
    <source>
        <dbReference type="EMBL" id="QIN80101.1"/>
    </source>
</evidence>
<dbReference type="CDD" id="cd01097">
    <property type="entry name" value="Tetrahydromethanopterin_reductase"/>
    <property type="match status" value="1"/>
</dbReference>
<sequence length="327" mass="34997">MSVTGRIGVAFLGEPGVPEMVRAARRAEDLGYESVWVAETRFARDGFVPAAAIAAATERVKVSTGVVNVFTRSPVLLATSYATLDELSGGRAVFGIGPGSPLVLGPQGHAFEKPLTRLKEYVEVSRRLISGEEVHYEGECVSVRGVALEFSPLRSSIPVYMGVTGPRAMGLVGEISDGVLMNGFTSCAYVRRSVEKIRAGCERAGRGIDEVDLAIGLVTSVDERGDVARDRVRPLIAMYLSRFPNIARETGYGEDYLVRVREKVSEGGLTAGAALISDEIVDDLAVAGTPERVRERIAEYREAGIHCPVLFAVGPDLDATLEAPLEA</sequence>
<dbReference type="EMBL" id="CP045121">
    <property type="protein sequence ID" value="QIN80101.1"/>
    <property type="molecule type" value="Genomic_DNA"/>
</dbReference>
<accession>A0A6G8Q0U9</accession>
<dbReference type="InterPro" id="IPR011251">
    <property type="entry name" value="Luciferase-like_dom"/>
</dbReference>
<dbReference type="SUPFAM" id="SSF51679">
    <property type="entry name" value="Bacterial luciferase-like"/>
    <property type="match status" value="1"/>
</dbReference>
<dbReference type="Proteomes" id="UP000502706">
    <property type="component" value="Chromosome"/>
</dbReference>
<dbReference type="AlphaFoldDB" id="A0A6G8Q0U9"/>
<dbReference type="InterPro" id="IPR036661">
    <property type="entry name" value="Luciferase-like_sf"/>
</dbReference>
<proteinExistence type="predicted"/>
<dbReference type="KEGG" id="rmar:GBA65_18010"/>
<gene>
    <name evidence="3" type="ORF">GBA65_18010</name>
</gene>
<evidence type="ECO:0000313" key="4">
    <source>
        <dbReference type="Proteomes" id="UP000502706"/>
    </source>
</evidence>